<evidence type="ECO:0000256" key="1">
    <source>
        <dbReference type="SAM" id="MobiDB-lite"/>
    </source>
</evidence>
<feature type="compositionally biased region" description="Acidic residues" evidence="1">
    <location>
        <begin position="28"/>
        <end position="46"/>
    </location>
</feature>
<feature type="compositionally biased region" description="Basic and acidic residues" evidence="1">
    <location>
        <begin position="47"/>
        <end position="67"/>
    </location>
</feature>
<feature type="compositionally biased region" description="Acidic residues" evidence="1">
    <location>
        <begin position="68"/>
        <end position="81"/>
    </location>
</feature>
<evidence type="ECO:0000313" key="3">
    <source>
        <dbReference type="Proteomes" id="UP000189739"/>
    </source>
</evidence>
<organism evidence="2 3">
    <name type="scientific">Mucilaginibacter pedocola</name>
    <dbReference type="NCBI Taxonomy" id="1792845"/>
    <lineage>
        <taxon>Bacteria</taxon>
        <taxon>Pseudomonadati</taxon>
        <taxon>Bacteroidota</taxon>
        <taxon>Sphingobacteriia</taxon>
        <taxon>Sphingobacteriales</taxon>
        <taxon>Sphingobacteriaceae</taxon>
        <taxon>Mucilaginibacter</taxon>
    </lineage>
</organism>
<feature type="region of interest" description="Disordered" evidence="1">
    <location>
        <begin position="28"/>
        <end position="81"/>
    </location>
</feature>
<sequence>MEFSESRYNETGATGFLYDTIFFQAPGEDDEIFEGDWDDEEDEDFDDKLNDIDDLHEIRVGDDVREPDPEDDDHLPDDDLQ</sequence>
<accession>A0A1S9P827</accession>
<proteinExistence type="predicted"/>
<comment type="caution">
    <text evidence="2">The sequence shown here is derived from an EMBL/GenBank/DDBJ whole genome shotgun (WGS) entry which is preliminary data.</text>
</comment>
<protein>
    <submittedName>
        <fullName evidence="2">Uncharacterized protein</fullName>
    </submittedName>
</protein>
<keyword evidence="3" id="KW-1185">Reference proteome</keyword>
<dbReference type="EMBL" id="MBTF01000037">
    <property type="protein sequence ID" value="OOQ56997.1"/>
    <property type="molecule type" value="Genomic_DNA"/>
</dbReference>
<dbReference type="RefSeq" id="WP_078350868.1">
    <property type="nucleotide sequence ID" value="NZ_MBTF01000037.1"/>
</dbReference>
<dbReference type="AlphaFoldDB" id="A0A1S9P827"/>
<dbReference type="Proteomes" id="UP000189739">
    <property type="component" value="Unassembled WGS sequence"/>
</dbReference>
<reference evidence="2 3" key="1">
    <citation type="submission" date="2016-07" db="EMBL/GenBank/DDBJ databases">
        <title>Genomic analysis of zinc-resistant bacterium Mucilaginibacter pedocola TBZ30.</title>
        <authorList>
            <person name="Huang J."/>
            <person name="Tang J."/>
        </authorList>
    </citation>
    <scope>NUCLEOTIDE SEQUENCE [LARGE SCALE GENOMIC DNA]</scope>
    <source>
        <strain evidence="2 3">TBZ30</strain>
    </source>
</reference>
<dbReference type="STRING" id="1792845.BC343_15770"/>
<gene>
    <name evidence="2" type="ORF">BC343_15770</name>
</gene>
<name>A0A1S9P827_9SPHI</name>
<evidence type="ECO:0000313" key="2">
    <source>
        <dbReference type="EMBL" id="OOQ56997.1"/>
    </source>
</evidence>